<reference evidence="2 3" key="1">
    <citation type="journal article" date="2018" name="Environ. Microbiol.">
        <title>Genomes of ubiquitous marine and hypersaline Hydrogenovibrio, Thiomicrorhabdus and Thiomicrospira spp. encode a diversity of mechanisms to sustain chemolithoautotrophy in heterogeneous environments.</title>
        <authorList>
            <person name="Scott K.M."/>
            <person name="Williams J."/>
            <person name="Porter C.M.B."/>
            <person name="Russel S."/>
            <person name="Harmer T.L."/>
            <person name="Paul J.H."/>
            <person name="Antonen K.M."/>
            <person name="Bridges M.K."/>
            <person name="Camper G.J."/>
            <person name="Campla C.K."/>
            <person name="Casella L.G."/>
            <person name="Chase E."/>
            <person name="Conrad J.W."/>
            <person name="Cruz M.C."/>
            <person name="Dunlap D.S."/>
            <person name="Duran L."/>
            <person name="Fahsbender E.M."/>
            <person name="Goldsmith D.B."/>
            <person name="Keeley R.F."/>
            <person name="Kondoff M.R."/>
            <person name="Kussy B.I."/>
            <person name="Lane M.K."/>
            <person name="Lawler S."/>
            <person name="Leigh B.A."/>
            <person name="Lewis C."/>
            <person name="Lostal L.M."/>
            <person name="Marking D."/>
            <person name="Mancera P.A."/>
            <person name="McClenthan E.C."/>
            <person name="McIntyre E.A."/>
            <person name="Mine J.A."/>
            <person name="Modi S."/>
            <person name="Moore B.D."/>
            <person name="Morgan W.A."/>
            <person name="Nelson K.M."/>
            <person name="Nguyen K.N."/>
            <person name="Ogburn N."/>
            <person name="Parrino D.G."/>
            <person name="Pedapudi A.D."/>
            <person name="Pelham R.P."/>
            <person name="Preece A.M."/>
            <person name="Rampersad E.A."/>
            <person name="Richardson J.C."/>
            <person name="Rodgers C.M."/>
            <person name="Schaffer B.L."/>
            <person name="Sheridan N.E."/>
            <person name="Solone M.R."/>
            <person name="Staley Z.R."/>
            <person name="Tabuchi M."/>
            <person name="Waide R.J."/>
            <person name="Wanjugi P.W."/>
            <person name="Young S."/>
            <person name="Clum A."/>
            <person name="Daum C."/>
            <person name="Huntemann M."/>
            <person name="Ivanova N."/>
            <person name="Kyrpides N."/>
            <person name="Mikhailova N."/>
            <person name="Palaniappan K."/>
            <person name="Pillay M."/>
            <person name="Reddy T.B.K."/>
            <person name="Shapiro N."/>
            <person name="Stamatis D."/>
            <person name="Varghese N."/>
            <person name="Woyke T."/>
            <person name="Boden R."/>
            <person name="Freyermuth S.K."/>
            <person name="Kerfeld C.A."/>
        </authorList>
    </citation>
    <scope>NUCLEOTIDE SEQUENCE [LARGE SCALE GENOMIC DNA]</scope>
    <source>
        <strain evidence="2 3">JR-2</strain>
    </source>
</reference>
<dbReference type="Proteomes" id="UP000285478">
    <property type="component" value="Chromosome"/>
</dbReference>
<dbReference type="EMBL" id="CP035033">
    <property type="protein sequence ID" value="QAB15547.1"/>
    <property type="molecule type" value="Genomic_DNA"/>
</dbReference>
<name>A0A410H3S0_9GAMM</name>
<sequence>MNEFSALILQGDATAIAGLVVILAGLYLVVRLSGMLLKGALIVGVIVLIAVWIFPGAFEVVNANG</sequence>
<gene>
    <name evidence="2" type="ORF">EPV75_07650</name>
</gene>
<accession>A0A410H3S0</accession>
<evidence type="ECO:0000313" key="2">
    <source>
        <dbReference type="EMBL" id="QAB15547.1"/>
    </source>
</evidence>
<keyword evidence="1" id="KW-0812">Transmembrane</keyword>
<dbReference type="KEGG" id="htr:EPV75_07650"/>
<evidence type="ECO:0000313" key="3">
    <source>
        <dbReference type="Proteomes" id="UP000285478"/>
    </source>
</evidence>
<feature type="transmembrane region" description="Helical" evidence="1">
    <location>
        <begin position="6"/>
        <end position="29"/>
    </location>
</feature>
<proteinExistence type="predicted"/>
<protein>
    <submittedName>
        <fullName evidence="2">Uncharacterized protein</fullName>
    </submittedName>
</protein>
<evidence type="ECO:0000256" key="1">
    <source>
        <dbReference type="SAM" id="Phobius"/>
    </source>
</evidence>
<keyword evidence="1" id="KW-1133">Transmembrane helix</keyword>
<dbReference type="AlphaFoldDB" id="A0A410H3S0"/>
<dbReference type="RefSeq" id="WP_029938307.1">
    <property type="nucleotide sequence ID" value="NZ_CP035033.1"/>
</dbReference>
<organism evidence="2 3">
    <name type="scientific">Hydrogenovibrio thermophilus</name>
    <dbReference type="NCBI Taxonomy" id="265883"/>
    <lineage>
        <taxon>Bacteria</taxon>
        <taxon>Pseudomonadati</taxon>
        <taxon>Pseudomonadota</taxon>
        <taxon>Gammaproteobacteria</taxon>
        <taxon>Thiotrichales</taxon>
        <taxon>Piscirickettsiaceae</taxon>
        <taxon>Hydrogenovibrio</taxon>
    </lineage>
</organism>
<keyword evidence="1" id="KW-0472">Membrane</keyword>
<keyword evidence="3" id="KW-1185">Reference proteome</keyword>
<feature type="transmembrane region" description="Helical" evidence="1">
    <location>
        <begin position="36"/>
        <end position="58"/>
    </location>
</feature>